<dbReference type="EMBL" id="JBFOLK010000007">
    <property type="protein sequence ID" value="KAL2497898.1"/>
    <property type="molecule type" value="Genomic_DNA"/>
</dbReference>
<evidence type="ECO:0000256" key="1">
    <source>
        <dbReference type="SAM" id="MobiDB-lite"/>
    </source>
</evidence>
<keyword evidence="3" id="KW-1185">Reference proteome</keyword>
<dbReference type="InterPro" id="IPR004252">
    <property type="entry name" value="Probable_transposase_24"/>
</dbReference>
<feature type="region of interest" description="Disordered" evidence="1">
    <location>
        <begin position="1"/>
        <end position="22"/>
    </location>
</feature>
<evidence type="ECO:0000313" key="3">
    <source>
        <dbReference type="Proteomes" id="UP001604336"/>
    </source>
</evidence>
<organism evidence="2 3">
    <name type="scientific">Abeliophyllum distichum</name>
    <dbReference type="NCBI Taxonomy" id="126358"/>
    <lineage>
        <taxon>Eukaryota</taxon>
        <taxon>Viridiplantae</taxon>
        <taxon>Streptophyta</taxon>
        <taxon>Embryophyta</taxon>
        <taxon>Tracheophyta</taxon>
        <taxon>Spermatophyta</taxon>
        <taxon>Magnoliopsida</taxon>
        <taxon>eudicotyledons</taxon>
        <taxon>Gunneridae</taxon>
        <taxon>Pentapetalae</taxon>
        <taxon>asterids</taxon>
        <taxon>lamiids</taxon>
        <taxon>Lamiales</taxon>
        <taxon>Oleaceae</taxon>
        <taxon>Forsythieae</taxon>
        <taxon>Abeliophyllum</taxon>
    </lineage>
</organism>
<name>A0ABD1SAX0_9LAMI</name>
<comment type="caution">
    <text evidence="2">The sequence shown here is derived from an EMBL/GenBank/DDBJ whole genome shotgun (WGS) entry which is preliminary data.</text>
</comment>
<dbReference type="Pfam" id="PF03004">
    <property type="entry name" value="Transposase_24"/>
    <property type="match status" value="1"/>
</dbReference>
<feature type="compositionally biased region" description="Basic and acidic residues" evidence="1">
    <location>
        <begin position="1"/>
        <end position="11"/>
    </location>
</feature>
<accession>A0ABD1SAX0</accession>
<sequence>MADVMSHRGDGVEDPPQQPPHRLDSACEFGEIHHALVLLFMENVECTMQPIWNNTKYFTCLIGNQERSSKNKANRVKAKYPNVQGSKSFSAARDDKDSETQQWPGIIVSFRTFHTFQDGNWVNPQATGDYVRTFK</sequence>
<gene>
    <name evidence="2" type="ORF">Adt_23448</name>
</gene>
<proteinExistence type="predicted"/>
<evidence type="ECO:0000313" key="2">
    <source>
        <dbReference type="EMBL" id="KAL2497898.1"/>
    </source>
</evidence>
<dbReference type="Proteomes" id="UP001604336">
    <property type="component" value="Unassembled WGS sequence"/>
</dbReference>
<protein>
    <submittedName>
        <fullName evidence="2">Transposase</fullName>
    </submittedName>
</protein>
<reference evidence="3" key="1">
    <citation type="submission" date="2024-07" db="EMBL/GenBank/DDBJ databases">
        <title>Two chromosome-level genome assemblies of Korean endemic species Abeliophyllum distichum and Forsythia ovata (Oleaceae).</title>
        <authorList>
            <person name="Jang H."/>
        </authorList>
    </citation>
    <scope>NUCLEOTIDE SEQUENCE [LARGE SCALE GENOMIC DNA]</scope>
</reference>
<dbReference type="AlphaFoldDB" id="A0ABD1SAX0"/>